<evidence type="ECO:0000256" key="5">
    <source>
        <dbReference type="ARBA" id="ARBA00023015"/>
    </source>
</evidence>
<evidence type="ECO:0000313" key="10">
    <source>
        <dbReference type="EMBL" id="KAH6605724.1"/>
    </source>
</evidence>
<dbReference type="PANTHER" id="PTHR28088">
    <property type="entry name" value="TRANSCRIPTIONAL ACTIVATOR HAA1-RELATED"/>
    <property type="match status" value="1"/>
</dbReference>
<feature type="compositionally biased region" description="Polar residues" evidence="8">
    <location>
        <begin position="96"/>
        <end position="115"/>
    </location>
</feature>
<keyword evidence="5" id="KW-0805">Transcription regulation</keyword>
<dbReference type="PROSITE" id="PS01119">
    <property type="entry name" value="COPPER_FIST_1"/>
    <property type="match status" value="1"/>
</dbReference>
<feature type="compositionally biased region" description="Basic and acidic residues" evidence="8">
    <location>
        <begin position="119"/>
        <end position="129"/>
    </location>
</feature>
<accession>A0A9P8TVX8</accession>
<dbReference type="OrthoDB" id="5600085at2759"/>
<evidence type="ECO:0000259" key="9">
    <source>
        <dbReference type="PROSITE" id="PS50073"/>
    </source>
</evidence>
<dbReference type="Gene3D" id="3.90.430.10">
    <property type="entry name" value="Copper fist DNA-binding domain"/>
    <property type="match status" value="1"/>
</dbReference>
<feature type="domain" description="Copper-fist" evidence="9">
    <location>
        <begin position="1"/>
        <end position="41"/>
    </location>
</feature>
<feature type="compositionally biased region" description="Polar residues" evidence="8">
    <location>
        <begin position="445"/>
        <end position="455"/>
    </location>
</feature>
<dbReference type="GO" id="GO:0000978">
    <property type="term" value="F:RNA polymerase II cis-regulatory region sequence-specific DNA binding"/>
    <property type="evidence" value="ECO:0007669"/>
    <property type="project" value="TreeGrafter"/>
</dbReference>
<dbReference type="GO" id="GO:0005634">
    <property type="term" value="C:nucleus"/>
    <property type="evidence" value="ECO:0007669"/>
    <property type="project" value="UniProtKB-SubCell"/>
</dbReference>
<feature type="compositionally biased region" description="Basic and acidic residues" evidence="8">
    <location>
        <begin position="270"/>
        <end position="281"/>
    </location>
</feature>
<dbReference type="GO" id="GO:0000981">
    <property type="term" value="F:DNA-binding transcription factor activity, RNA polymerase II-specific"/>
    <property type="evidence" value="ECO:0007669"/>
    <property type="project" value="TreeGrafter"/>
</dbReference>
<dbReference type="EMBL" id="JAIWOZ010000004">
    <property type="protein sequence ID" value="KAH6605724.1"/>
    <property type="molecule type" value="Genomic_DNA"/>
</dbReference>
<dbReference type="FunFam" id="3.90.430.10:FF:000001">
    <property type="entry name" value="Copper fist DNA-binding protein"/>
    <property type="match status" value="1"/>
</dbReference>
<dbReference type="GO" id="GO:0006879">
    <property type="term" value="P:intracellular iron ion homeostasis"/>
    <property type="evidence" value="ECO:0007669"/>
    <property type="project" value="TreeGrafter"/>
</dbReference>
<keyword evidence="6" id="KW-0804">Transcription</keyword>
<evidence type="ECO:0000256" key="6">
    <source>
        <dbReference type="ARBA" id="ARBA00023163"/>
    </source>
</evidence>
<dbReference type="SMART" id="SM01090">
    <property type="entry name" value="Copper-fist"/>
    <property type="match status" value="1"/>
</dbReference>
<reference evidence="10" key="1">
    <citation type="submission" date="2021-08" db="EMBL/GenBank/DDBJ databases">
        <title>Chromosome-Level Trichoderma cornu-damae using Hi-C Data.</title>
        <authorList>
            <person name="Kim C.S."/>
        </authorList>
    </citation>
    <scope>NUCLEOTIDE SEQUENCE</scope>
    <source>
        <strain evidence="10">KA19-0412C</strain>
    </source>
</reference>
<keyword evidence="7" id="KW-0539">Nucleus</keyword>
<evidence type="ECO:0000256" key="2">
    <source>
        <dbReference type="ARBA" id="ARBA00022723"/>
    </source>
</evidence>
<sequence length="534" mass="56978">MPLINGQKMACEPCIRGHRSTKCTHANERLMVPVRKPGRPLSSCPHPASRPCTCAAVTAAIPKKQKCRCGTSEQAPGPKTDQETSNGLVTPPSPSPKMTATTPTYRVQKASSKNGSGRKHIDPAGLERMDASQLNILSSPELRSPRSPPNGSMPPLPAAALPGYGMMGFLPNGTSFGPGPAMFPLYQQLASPNPMVDRAASNVAPPPNGHHHHHHHPPHMGEQIAPSSARSCCSSGKPTFARGDWQQAPRANGAPDAEGQPKSCCSSTAEKLETRPHERLPASEMGPQVNGVMMPHFNAPVGMPNGGVYPFFAQPTIFAYPPQYGSYLQPLQPDQWRQLMTTLNFGQPVPNIQNMPYNAPNPVQFQQCNAGLDAADSWTSHQCGCGDSCQCIGCATHPYNQATQDYVRSAWNSMLEEDPKRHRHSDSAHSIPSSNHETPAPPSRSPNGGSTTPTVTKGEGTVSPTMAQTPSDANSTVGEELTLSASDFFFVSYPFGDTCEGEMVSCPCGDDCQCIGCAIHNGSATADQRSVESR</sequence>
<gene>
    <name evidence="10" type="ORF">Trco_004877</name>
</gene>
<evidence type="ECO:0000313" key="11">
    <source>
        <dbReference type="Proteomes" id="UP000827724"/>
    </source>
</evidence>
<comment type="caution">
    <text evidence="10">The sequence shown here is derived from an EMBL/GenBank/DDBJ whole genome shotgun (WGS) entry which is preliminary data.</text>
</comment>
<evidence type="ECO:0000256" key="7">
    <source>
        <dbReference type="ARBA" id="ARBA00023242"/>
    </source>
</evidence>
<evidence type="ECO:0000256" key="3">
    <source>
        <dbReference type="ARBA" id="ARBA00022833"/>
    </source>
</evidence>
<proteinExistence type="predicted"/>
<dbReference type="AlphaFoldDB" id="A0A9P8TVX8"/>
<dbReference type="PROSITE" id="PS50073">
    <property type="entry name" value="COPPER_FIST_2"/>
    <property type="match status" value="1"/>
</dbReference>
<dbReference type="SMART" id="SM00412">
    <property type="entry name" value="Cu_FIST"/>
    <property type="match status" value="1"/>
</dbReference>
<dbReference type="PRINTS" id="PR00617">
    <property type="entry name" value="COPPERFIST"/>
</dbReference>
<dbReference type="Proteomes" id="UP000827724">
    <property type="component" value="Unassembled WGS sequence"/>
</dbReference>
<dbReference type="GO" id="GO:0006878">
    <property type="term" value="P:intracellular copper ion homeostasis"/>
    <property type="evidence" value="ECO:0007669"/>
    <property type="project" value="TreeGrafter"/>
</dbReference>
<feature type="region of interest" description="Disordered" evidence="8">
    <location>
        <begin position="416"/>
        <end position="478"/>
    </location>
</feature>
<dbReference type="InterPro" id="IPR051763">
    <property type="entry name" value="Copper_Homeo_Regul"/>
</dbReference>
<protein>
    <submittedName>
        <fullName evidence="10">Copper-sensing transcription factor</fullName>
    </submittedName>
</protein>
<feature type="compositionally biased region" description="Polar residues" evidence="8">
    <location>
        <begin position="462"/>
        <end position="477"/>
    </location>
</feature>
<dbReference type="InterPro" id="IPR036395">
    <property type="entry name" value="Cu_fist_DNA-bd_dom_sf"/>
</dbReference>
<evidence type="ECO:0000256" key="1">
    <source>
        <dbReference type="ARBA" id="ARBA00004123"/>
    </source>
</evidence>
<organism evidence="10 11">
    <name type="scientific">Trichoderma cornu-damae</name>
    <dbReference type="NCBI Taxonomy" id="654480"/>
    <lineage>
        <taxon>Eukaryota</taxon>
        <taxon>Fungi</taxon>
        <taxon>Dikarya</taxon>
        <taxon>Ascomycota</taxon>
        <taxon>Pezizomycotina</taxon>
        <taxon>Sordariomycetes</taxon>
        <taxon>Hypocreomycetidae</taxon>
        <taxon>Hypocreales</taxon>
        <taxon>Hypocreaceae</taxon>
        <taxon>Trichoderma</taxon>
    </lineage>
</organism>
<keyword evidence="2" id="KW-0479">Metal-binding</keyword>
<dbReference type="Pfam" id="PF00649">
    <property type="entry name" value="Copper-fist"/>
    <property type="match status" value="1"/>
</dbReference>
<evidence type="ECO:0000256" key="8">
    <source>
        <dbReference type="SAM" id="MobiDB-lite"/>
    </source>
</evidence>
<dbReference type="PANTHER" id="PTHR28088:SF9">
    <property type="entry name" value="TRANSCRIPTION FACTOR GRISEA, PUTATIVE (AFU_ORTHOLOGUE AFUA_1G13190)-RELATED"/>
    <property type="match status" value="1"/>
</dbReference>
<name>A0A9P8TVX8_9HYPO</name>
<keyword evidence="3" id="KW-0862">Zinc</keyword>
<keyword evidence="4" id="KW-0186">Copper</keyword>
<dbReference type="GO" id="GO:0045944">
    <property type="term" value="P:positive regulation of transcription by RNA polymerase II"/>
    <property type="evidence" value="ECO:0007669"/>
    <property type="project" value="TreeGrafter"/>
</dbReference>
<dbReference type="GO" id="GO:0005507">
    <property type="term" value="F:copper ion binding"/>
    <property type="evidence" value="ECO:0007669"/>
    <property type="project" value="InterPro"/>
</dbReference>
<keyword evidence="11" id="KW-1185">Reference proteome</keyword>
<dbReference type="SUPFAM" id="SSF57879">
    <property type="entry name" value="Zinc domain conserved in yeast copper-regulated transcription factors"/>
    <property type="match status" value="1"/>
</dbReference>
<comment type="subcellular location">
    <subcellularLocation>
        <location evidence="1">Nucleus</location>
    </subcellularLocation>
</comment>
<feature type="region of interest" description="Disordered" evidence="8">
    <location>
        <begin position="65"/>
        <end position="129"/>
    </location>
</feature>
<feature type="compositionally biased region" description="Polar residues" evidence="8">
    <location>
        <begin position="225"/>
        <end position="237"/>
    </location>
</feature>
<feature type="region of interest" description="Disordered" evidence="8">
    <location>
        <begin position="196"/>
        <end position="287"/>
    </location>
</feature>
<feature type="compositionally biased region" description="Basic residues" evidence="8">
    <location>
        <begin position="209"/>
        <end position="218"/>
    </location>
</feature>
<feature type="compositionally biased region" description="Polar residues" evidence="8">
    <location>
        <begin position="428"/>
        <end position="437"/>
    </location>
</feature>
<dbReference type="InterPro" id="IPR001083">
    <property type="entry name" value="Cu_fist_DNA-bd_dom"/>
</dbReference>
<evidence type="ECO:0000256" key="4">
    <source>
        <dbReference type="ARBA" id="ARBA00023008"/>
    </source>
</evidence>